<organism evidence="2 3">
    <name type="scientific">Neolewinella lacunae</name>
    <dbReference type="NCBI Taxonomy" id="1517758"/>
    <lineage>
        <taxon>Bacteria</taxon>
        <taxon>Pseudomonadati</taxon>
        <taxon>Bacteroidota</taxon>
        <taxon>Saprospiria</taxon>
        <taxon>Saprospirales</taxon>
        <taxon>Lewinellaceae</taxon>
        <taxon>Neolewinella</taxon>
    </lineage>
</organism>
<dbReference type="EMBL" id="JACSIT010000091">
    <property type="protein sequence ID" value="MBC6994228.1"/>
    <property type="molecule type" value="Genomic_DNA"/>
</dbReference>
<keyword evidence="1" id="KW-1133">Transmembrane helix</keyword>
<evidence type="ECO:0000256" key="1">
    <source>
        <dbReference type="SAM" id="Phobius"/>
    </source>
</evidence>
<dbReference type="RefSeq" id="WP_187466310.1">
    <property type="nucleotide sequence ID" value="NZ_JACSIT010000091.1"/>
</dbReference>
<keyword evidence="1" id="KW-0472">Membrane</keyword>
<protein>
    <recommendedName>
        <fullName evidence="4">DUF3619 family protein</fullName>
    </recommendedName>
</protein>
<reference evidence="2" key="1">
    <citation type="submission" date="2020-08" db="EMBL/GenBank/DDBJ databases">
        <title>Lewinella bacteria from marine environments.</title>
        <authorList>
            <person name="Zhong Y."/>
        </authorList>
    </citation>
    <scope>NUCLEOTIDE SEQUENCE</scope>
    <source>
        <strain evidence="2">KCTC 42187</strain>
    </source>
</reference>
<accession>A0A923T8Q8</accession>
<feature type="transmembrane region" description="Helical" evidence="1">
    <location>
        <begin position="54"/>
        <end position="72"/>
    </location>
</feature>
<dbReference type="Proteomes" id="UP000650081">
    <property type="component" value="Unassembled WGS sequence"/>
</dbReference>
<name>A0A923T8Q8_9BACT</name>
<dbReference type="AlphaFoldDB" id="A0A923T8Q8"/>
<evidence type="ECO:0000313" key="3">
    <source>
        <dbReference type="Proteomes" id="UP000650081"/>
    </source>
</evidence>
<evidence type="ECO:0008006" key="4">
    <source>
        <dbReference type="Google" id="ProtNLM"/>
    </source>
</evidence>
<proteinExistence type="predicted"/>
<sequence length="127" mass="13936">MHSKESEELPAALRALREKGDGFVSPPDAYFAQLAQETVARVHRPAVVRTWRSATWAVAASLLLLLGLWLALDRDFRGEGTTTPMAQATPSSAELLADIPPEAIEEYIGSRLSEFETELYAAQPPNE</sequence>
<gene>
    <name evidence="2" type="ORF">H9S92_08650</name>
</gene>
<keyword evidence="3" id="KW-1185">Reference proteome</keyword>
<comment type="caution">
    <text evidence="2">The sequence shown here is derived from an EMBL/GenBank/DDBJ whole genome shotgun (WGS) entry which is preliminary data.</text>
</comment>
<evidence type="ECO:0000313" key="2">
    <source>
        <dbReference type="EMBL" id="MBC6994228.1"/>
    </source>
</evidence>
<keyword evidence="1" id="KW-0812">Transmembrane</keyword>